<evidence type="ECO:0000313" key="2">
    <source>
        <dbReference type="EMBL" id="GIX64026.1"/>
    </source>
</evidence>
<proteinExistence type="predicted"/>
<dbReference type="Proteomes" id="UP001497744">
    <property type="component" value="Unassembled WGS sequence"/>
</dbReference>
<keyword evidence="2" id="KW-0378">Hydrolase</keyword>
<comment type="caution">
    <text evidence="2">The sequence shown here is derived from an EMBL/GenBank/DDBJ whole genome shotgun (WGS) entry which is preliminary data.</text>
</comment>
<sequence length="155" mass="17421">MPDGGENEPASRERSAAKITEVSQKATESDNGTKGDGGSWLSRLLGRLDARKKVDPQPAHQEPPEEALSSDSEETETEELEKAQRKRLSYRELLLTDLSEVSSLIKKSNFCQMEVGEDNWQEYRTFMYRSYRSQVNKVKRLAEDKADPPTGGNVA</sequence>
<organism evidence="2 3">
    <name type="scientific">Babesia caballi</name>
    <dbReference type="NCBI Taxonomy" id="5871"/>
    <lineage>
        <taxon>Eukaryota</taxon>
        <taxon>Sar</taxon>
        <taxon>Alveolata</taxon>
        <taxon>Apicomplexa</taxon>
        <taxon>Aconoidasida</taxon>
        <taxon>Piroplasmida</taxon>
        <taxon>Babesiidae</taxon>
        <taxon>Babesia</taxon>
    </lineage>
</organism>
<feature type="compositionally biased region" description="Low complexity" evidence="1">
    <location>
        <begin position="56"/>
        <end position="70"/>
    </location>
</feature>
<evidence type="ECO:0000256" key="1">
    <source>
        <dbReference type="SAM" id="MobiDB-lite"/>
    </source>
</evidence>
<feature type="region of interest" description="Disordered" evidence="1">
    <location>
        <begin position="1"/>
        <end position="85"/>
    </location>
</feature>
<name>A0AAV4LW06_BABCB</name>
<dbReference type="GeneID" id="94195507"/>
<dbReference type="AlphaFoldDB" id="A0AAV4LW06"/>
<dbReference type="EMBL" id="BPLF01000003">
    <property type="protein sequence ID" value="GIX64026.1"/>
    <property type="molecule type" value="Genomic_DNA"/>
</dbReference>
<reference evidence="2 3" key="1">
    <citation type="submission" date="2021-06" db="EMBL/GenBank/DDBJ databases">
        <title>Genome sequence of Babesia caballi.</title>
        <authorList>
            <person name="Yamagishi J."/>
            <person name="Kidaka T."/>
            <person name="Ochi A."/>
        </authorList>
    </citation>
    <scope>NUCLEOTIDE SEQUENCE [LARGE SCALE GENOMIC DNA]</scope>
    <source>
        <strain evidence="2">USDA-D6B2</strain>
    </source>
</reference>
<protein>
    <submittedName>
        <fullName evidence="2">Steryl acetyl hydrolase</fullName>
    </submittedName>
</protein>
<dbReference type="RefSeq" id="XP_067716095.1">
    <property type="nucleotide sequence ID" value="XM_067859994.1"/>
</dbReference>
<feature type="compositionally biased region" description="Basic and acidic residues" evidence="1">
    <location>
        <begin position="46"/>
        <end position="55"/>
    </location>
</feature>
<accession>A0AAV4LW06</accession>
<gene>
    <name evidence="2" type="ORF">BcabD6B2_34610</name>
</gene>
<keyword evidence="3" id="KW-1185">Reference proteome</keyword>
<evidence type="ECO:0000313" key="3">
    <source>
        <dbReference type="Proteomes" id="UP001497744"/>
    </source>
</evidence>
<dbReference type="GO" id="GO:0016787">
    <property type="term" value="F:hydrolase activity"/>
    <property type="evidence" value="ECO:0007669"/>
    <property type="project" value="UniProtKB-KW"/>
</dbReference>